<organism evidence="2 3">
    <name type="scientific">Actinokineospora diospyrosa</name>
    <dbReference type="NCBI Taxonomy" id="103728"/>
    <lineage>
        <taxon>Bacteria</taxon>
        <taxon>Bacillati</taxon>
        <taxon>Actinomycetota</taxon>
        <taxon>Actinomycetes</taxon>
        <taxon>Pseudonocardiales</taxon>
        <taxon>Pseudonocardiaceae</taxon>
        <taxon>Actinokineospora</taxon>
    </lineage>
</organism>
<evidence type="ECO:0000313" key="2">
    <source>
        <dbReference type="EMBL" id="MCP2268185.1"/>
    </source>
</evidence>
<comment type="caution">
    <text evidence="2">The sequence shown here is derived from an EMBL/GenBank/DDBJ whole genome shotgun (WGS) entry which is preliminary data.</text>
</comment>
<proteinExistence type="predicted"/>
<reference evidence="2 3" key="1">
    <citation type="submission" date="2022-06" db="EMBL/GenBank/DDBJ databases">
        <title>Genomic Encyclopedia of Archaeal and Bacterial Type Strains, Phase II (KMG-II): from individual species to whole genera.</title>
        <authorList>
            <person name="Goeker M."/>
        </authorList>
    </citation>
    <scope>NUCLEOTIDE SEQUENCE [LARGE SCALE GENOMIC DNA]</scope>
    <source>
        <strain evidence="2 3">DSM 44255</strain>
    </source>
</reference>
<keyword evidence="3" id="KW-1185">Reference proteome</keyword>
<accession>A0ABT1I6D3</accession>
<dbReference type="RefSeq" id="WP_253885120.1">
    <property type="nucleotide sequence ID" value="NZ_BAAAVB010000006.1"/>
</dbReference>
<protein>
    <recommendedName>
        <fullName evidence="1">DeoxyPurine in DNA protein A domain-containing protein</fullName>
    </recommendedName>
</protein>
<dbReference type="InterPro" id="IPR055645">
    <property type="entry name" value="DpdA"/>
</dbReference>
<sequence length="310" mass="34520">MITTTDLFCGAGRSGLGVAAVTGIRQLPEFLLGLHQPAHLQVAGVPAFVSDTRLRDRKNFPRAIARVCYDSGGFSELKKHGTWTVSPAEYVARLYRYRDEIGHMGWAAPQDWMCEPWILSGGWHHGQHYAGTRLSVTAHQERTVDNWVTLNNLAPDLNIIPVVQGWDIGEHERCADLYWTRHRIDLTDTTRFPLIGVGSVCRRQGTHDAGHLLRRLHARGLTRLHGFGFKTLAYIRHADLITSGDSMAWSDDARKAAREHPGNRLTLCGTTHPNGAKNCANCLPYAQQWRNRLLTATHNAWPAKTAAAAA</sequence>
<name>A0ABT1I6D3_9PSEU</name>
<gene>
    <name evidence="2" type="ORF">LV75_000671</name>
</gene>
<evidence type="ECO:0000313" key="3">
    <source>
        <dbReference type="Proteomes" id="UP001205185"/>
    </source>
</evidence>
<evidence type="ECO:0000259" key="1">
    <source>
        <dbReference type="Pfam" id="PF23859"/>
    </source>
</evidence>
<feature type="domain" description="DeoxyPurine in DNA protein A" evidence="1">
    <location>
        <begin position="30"/>
        <end position="300"/>
    </location>
</feature>
<dbReference type="Pfam" id="PF23859">
    <property type="entry name" value="DpdA"/>
    <property type="match status" value="1"/>
</dbReference>
<dbReference type="Proteomes" id="UP001205185">
    <property type="component" value="Unassembled WGS sequence"/>
</dbReference>
<dbReference type="EMBL" id="JAMTCO010000002">
    <property type="protein sequence ID" value="MCP2268185.1"/>
    <property type="molecule type" value="Genomic_DNA"/>
</dbReference>